<dbReference type="InterPro" id="IPR056739">
    <property type="entry name" value="NfeD_membrane"/>
</dbReference>
<feature type="domain" description="NfeD1b N-terminal" evidence="8">
    <location>
        <begin position="43"/>
        <end position="220"/>
    </location>
</feature>
<evidence type="ECO:0000256" key="3">
    <source>
        <dbReference type="ARBA" id="ARBA00022989"/>
    </source>
</evidence>
<evidence type="ECO:0000256" key="4">
    <source>
        <dbReference type="ARBA" id="ARBA00023136"/>
    </source>
</evidence>
<dbReference type="EMBL" id="QMQB01000248">
    <property type="protein sequence ID" value="RLE11413.1"/>
    <property type="molecule type" value="Genomic_DNA"/>
</dbReference>
<evidence type="ECO:0000313" key="10">
    <source>
        <dbReference type="Proteomes" id="UP000267654"/>
    </source>
</evidence>
<feature type="domain" description="NfeD-like C-terminal" evidence="6">
    <location>
        <begin position="387"/>
        <end position="443"/>
    </location>
</feature>
<keyword evidence="4 5" id="KW-0472">Membrane</keyword>
<feature type="transmembrane region" description="Helical" evidence="5">
    <location>
        <begin position="321"/>
        <end position="341"/>
    </location>
</feature>
<dbReference type="Proteomes" id="UP000267654">
    <property type="component" value="Unassembled WGS sequence"/>
</dbReference>
<evidence type="ECO:0000259" key="6">
    <source>
        <dbReference type="Pfam" id="PF01957"/>
    </source>
</evidence>
<dbReference type="InterPro" id="IPR056738">
    <property type="entry name" value="NfeD1b_N"/>
</dbReference>
<dbReference type="AlphaFoldDB" id="A0A662DAS5"/>
<comment type="subcellular location">
    <subcellularLocation>
        <location evidence="1">Membrane</location>
        <topology evidence="1">Multi-pass membrane protein</topology>
    </subcellularLocation>
</comment>
<dbReference type="Gene3D" id="2.40.50.140">
    <property type="entry name" value="Nucleic acid-binding proteins"/>
    <property type="match status" value="1"/>
</dbReference>
<dbReference type="InterPro" id="IPR052165">
    <property type="entry name" value="Membrane_assoc_protease"/>
</dbReference>
<protein>
    <submittedName>
        <fullName evidence="9">Nodulation protein NfeD</fullName>
    </submittedName>
</protein>
<sequence>MGPSKRTIKQKKNLLIAILFPVVFGALILTPAGGKSDSLKTIELVKIEGTISPATVEYLKKAFNYAAKVKVYCILIQIDTPGGLDSSMREIVKLIMNSQIPVIVYVAPKGARAASAGVFVALSSNILAMAPGTNIGAAHPVSLMGGGMSKIMEEKVVNDATAYIRSIAEKRKRNVKWAEKAVRESVSVTAEEAVKIGVADLIAEDQNELLHKINGRKITIDEKRIILNTKGVVIEPYQSNFKDKFLQHLADPNLAYILLMIGIWGLILEFFHPGALLPGIAGAICLILSFFALQILSFNLTGLLLILLAVILFILEIKITSYGALTIGGIIALTIGSLMLIEPSAIYLRIGWEYIIAGVGITVALFIFVISYTIRAQLKPPVTGEGGLIGLVGVAKTDLNPTGKVHVHGELWNAVNIFPDKAIKKGEEVKIVKVEGMKLMVKKKED</sequence>
<feature type="transmembrane region" description="Helical" evidence="5">
    <location>
        <begin position="254"/>
        <end position="271"/>
    </location>
</feature>
<feature type="transmembrane region" description="Helical" evidence="5">
    <location>
        <begin position="353"/>
        <end position="374"/>
    </location>
</feature>
<dbReference type="Pfam" id="PF01957">
    <property type="entry name" value="NfeD"/>
    <property type="match status" value="1"/>
</dbReference>
<proteinExistence type="predicted"/>
<gene>
    <name evidence="9" type="ORF">DRI96_06255</name>
</gene>
<evidence type="ECO:0000313" key="9">
    <source>
        <dbReference type="EMBL" id="RLE11413.1"/>
    </source>
</evidence>
<evidence type="ECO:0000259" key="7">
    <source>
        <dbReference type="Pfam" id="PF24961"/>
    </source>
</evidence>
<dbReference type="Pfam" id="PF24961">
    <property type="entry name" value="NfeD_membrane"/>
    <property type="match status" value="1"/>
</dbReference>
<dbReference type="Gene3D" id="3.90.226.10">
    <property type="entry name" value="2-enoyl-CoA Hydratase, Chain A, domain 1"/>
    <property type="match status" value="1"/>
</dbReference>
<dbReference type="FunFam" id="3.90.226.10:FF:000089">
    <property type="entry name" value="Membrane-bound serine protease"/>
    <property type="match status" value="1"/>
</dbReference>
<dbReference type="InterPro" id="IPR012340">
    <property type="entry name" value="NA-bd_OB-fold"/>
</dbReference>
<reference evidence="9 10" key="1">
    <citation type="submission" date="2018-06" db="EMBL/GenBank/DDBJ databases">
        <title>Extensive metabolic versatility and redundancy in microbially diverse, dynamic hydrothermal sediments.</title>
        <authorList>
            <person name="Dombrowski N."/>
            <person name="Teske A."/>
            <person name="Baker B.J."/>
        </authorList>
    </citation>
    <scope>NUCLEOTIDE SEQUENCE [LARGE SCALE GENOMIC DNA]</scope>
    <source>
        <strain evidence="9">B19_G9</strain>
    </source>
</reference>
<keyword evidence="3 5" id="KW-1133">Transmembrane helix</keyword>
<accession>A0A662DAS5</accession>
<dbReference type="InterPro" id="IPR002810">
    <property type="entry name" value="NfeD-like_C"/>
</dbReference>
<dbReference type="GO" id="GO:0016020">
    <property type="term" value="C:membrane"/>
    <property type="evidence" value="ECO:0007669"/>
    <property type="project" value="UniProtKB-SubCell"/>
</dbReference>
<keyword evidence="2 5" id="KW-0812">Transmembrane</keyword>
<evidence type="ECO:0000256" key="1">
    <source>
        <dbReference type="ARBA" id="ARBA00004141"/>
    </source>
</evidence>
<dbReference type="Pfam" id="PF25145">
    <property type="entry name" value="NfeD1b_N"/>
    <property type="match status" value="1"/>
</dbReference>
<organism evidence="9 10">
    <name type="scientific">Aerophobetes bacterium</name>
    <dbReference type="NCBI Taxonomy" id="2030807"/>
    <lineage>
        <taxon>Bacteria</taxon>
        <taxon>Candidatus Aerophobota</taxon>
    </lineage>
</organism>
<comment type="caution">
    <text evidence="9">The sequence shown here is derived from an EMBL/GenBank/DDBJ whole genome shotgun (WGS) entry which is preliminary data.</text>
</comment>
<evidence type="ECO:0000256" key="2">
    <source>
        <dbReference type="ARBA" id="ARBA00022692"/>
    </source>
</evidence>
<dbReference type="SUPFAM" id="SSF141322">
    <property type="entry name" value="NfeD domain-like"/>
    <property type="match status" value="1"/>
</dbReference>
<dbReference type="PANTHER" id="PTHR33507">
    <property type="entry name" value="INNER MEMBRANE PROTEIN YBBJ"/>
    <property type="match status" value="1"/>
</dbReference>
<dbReference type="CDD" id="cd07020">
    <property type="entry name" value="Clp_protease_NfeD_1"/>
    <property type="match status" value="1"/>
</dbReference>
<evidence type="ECO:0000256" key="5">
    <source>
        <dbReference type="SAM" id="Phobius"/>
    </source>
</evidence>
<dbReference type="SUPFAM" id="SSF52096">
    <property type="entry name" value="ClpP/crotonase"/>
    <property type="match status" value="1"/>
</dbReference>
<evidence type="ECO:0000259" key="8">
    <source>
        <dbReference type="Pfam" id="PF25145"/>
    </source>
</evidence>
<dbReference type="InterPro" id="IPR029045">
    <property type="entry name" value="ClpP/crotonase-like_dom_sf"/>
</dbReference>
<feature type="domain" description="NfeD integral membrane" evidence="7">
    <location>
        <begin position="253"/>
        <end position="370"/>
    </location>
</feature>
<feature type="transmembrane region" description="Helical" evidence="5">
    <location>
        <begin position="283"/>
        <end position="315"/>
    </location>
</feature>
<name>A0A662DAS5_UNCAE</name>
<dbReference type="PANTHER" id="PTHR33507:SF4">
    <property type="entry name" value="NODULATION COMPETITIVENESS PROTEIN NFED"/>
    <property type="match status" value="1"/>
</dbReference>